<feature type="signal peptide" evidence="1">
    <location>
        <begin position="1"/>
        <end position="28"/>
    </location>
</feature>
<keyword evidence="3" id="KW-1185">Reference proteome</keyword>
<dbReference type="RefSeq" id="WP_214058010.1">
    <property type="nucleotide sequence ID" value="NZ_BAAAHS010000002.1"/>
</dbReference>
<evidence type="ECO:0000256" key="1">
    <source>
        <dbReference type="SAM" id="SignalP"/>
    </source>
</evidence>
<sequence>MKKIFAAVITAFLMSAGLVATTSSPAAAACTYPATCFPTITQGSGLNAGANKAKVFVRVGTFGNGRATGPVVFTFVKNNGKSFTFTRDFPAARGKGNIFNFRGLNKGRYTVIVTYQGTDEKYLGSGTSFNTRVKGPRRR</sequence>
<organism evidence="2 3">
    <name type="scientific">Nocardioides aquaticus</name>
    <dbReference type="NCBI Taxonomy" id="160826"/>
    <lineage>
        <taxon>Bacteria</taxon>
        <taxon>Bacillati</taxon>
        <taxon>Actinomycetota</taxon>
        <taxon>Actinomycetes</taxon>
        <taxon>Propionibacteriales</taxon>
        <taxon>Nocardioidaceae</taxon>
        <taxon>Nocardioides</taxon>
    </lineage>
</organism>
<evidence type="ECO:0008006" key="4">
    <source>
        <dbReference type="Google" id="ProtNLM"/>
    </source>
</evidence>
<reference evidence="2 3" key="1">
    <citation type="submission" date="2021-05" db="EMBL/GenBank/DDBJ databases">
        <title>Complete genome of Nocardioides aquaticus KCTC 9944T isolated from meromictic and hypersaline Ekho Lake, Antarctica.</title>
        <authorList>
            <person name="Hwang K."/>
            <person name="Kim K.M."/>
            <person name="Choe H."/>
        </authorList>
    </citation>
    <scope>NUCLEOTIDE SEQUENCE [LARGE SCALE GENOMIC DNA]</scope>
    <source>
        <strain evidence="2 3">KCTC 9944</strain>
    </source>
</reference>
<dbReference type="PROSITE" id="PS51257">
    <property type="entry name" value="PROKAR_LIPOPROTEIN"/>
    <property type="match status" value="1"/>
</dbReference>
<dbReference type="Proteomes" id="UP000679307">
    <property type="component" value="Chromosome"/>
</dbReference>
<protein>
    <recommendedName>
        <fullName evidence="4">Carboxypeptidase regulatory-like domain-containing protein</fullName>
    </recommendedName>
</protein>
<dbReference type="EMBL" id="CP075371">
    <property type="protein sequence ID" value="QVT78425.1"/>
    <property type="molecule type" value="Genomic_DNA"/>
</dbReference>
<evidence type="ECO:0000313" key="3">
    <source>
        <dbReference type="Proteomes" id="UP000679307"/>
    </source>
</evidence>
<keyword evidence="1" id="KW-0732">Signal</keyword>
<name>A0ABX8EES0_9ACTN</name>
<gene>
    <name evidence="2" type="ORF">ENKNEFLB_00802</name>
</gene>
<evidence type="ECO:0000313" key="2">
    <source>
        <dbReference type="EMBL" id="QVT78425.1"/>
    </source>
</evidence>
<proteinExistence type="predicted"/>
<feature type="chain" id="PRO_5045737705" description="Carboxypeptidase regulatory-like domain-containing protein" evidence="1">
    <location>
        <begin position="29"/>
        <end position="139"/>
    </location>
</feature>
<accession>A0ABX8EES0</accession>